<keyword evidence="1" id="KW-0547">Nucleotide-binding</keyword>
<dbReference type="Proteomes" id="UP001417504">
    <property type="component" value="Unassembled WGS sequence"/>
</dbReference>
<sequence>MNVEKYREMIKACCLESDLEMMELRDQTEIGERGISLSGGQKQQIQLTRAIYQDRDMFLIDDVFSAVDTHTGSELFKECVRGALKGKTILLATYQIDFLHNADLILASTDQTNVDLLLPFFVSLSVATLFIVIGVLIIICQVAWPTIFLIIPLGRTGSSKSTLIQAFFRMMEPAGGRIVIDGIDISKIASFLKNQSFSKELLEATSIQLDCIRMKGCGKSFGGQWTQLECRTEATSLPRKSDVKAHSRILFMDEATASVDSQTDGVIQKIIREDFAACTIISIAHRIPTVMVHGLS</sequence>
<keyword evidence="3" id="KW-1133">Transmembrane helix</keyword>
<evidence type="ECO:0000313" key="5">
    <source>
        <dbReference type="Proteomes" id="UP001417504"/>
    </source>
</evidence>
<dbReference type="AlphaFoldDB" id="A0AAP0K8F1"/>
<accession>A0AAP0K8F1</accession>
<evidence type="ECO:0000313" key="4">
    <source>
        <dbReference type="EMBL" id="KAK9146944.1"/>
    </source>
</evidence>
<keyword evidence="2" id="KW-0067">ATP-binding</keyword>
<dbReference type="GO" id="GO:0005524">
    <property type="term" value="F:ATP binding"/>
    <property type="evidence" value="ECO:0007669"/>
    <property type="project" value="UniProtKB-KW"/>
</dbReference>
<evidence type="ECO:0008006" key="6">
    <source>
        <dbReference type="Google" id="ProtNLM"/>
    </source>
</evidence>
<reference evidence="4 5" key="1">
    <citation type="submission" date="2024-01" db="EMBL/GenBank/DDBJ databases">
        <title>Genome assemblies of Stephania.</title>
        <authorList>
            <person name="Yang L."/>
        </authorList>
    </citation>
    <scope>NUCLEOTIDE SEQUENCE [LARGE SCALE GENOMIC DNA]</scope>
    <source>
        <strain evidence="4">QJT</strain>
        <tissue evidence="4">Leaf</tissue>
    </source>
</reference>
<dbReference type="GO" id="GO:0016020">
    <property type="term" value="C:membrane"/>
    <property type="evidence" value="ECO:0007669"/>
    <property type="project" value="TreeGrafter"/>
</dbReference>
<dbReference type="InterPro" id="IPR027417">
    <property type="entry name" value="P-loop_NTPase"/>
</dbReference>
<gene>
    <name evidence="4" type="ORF">Sjap_006847</name>
</gene>
<dbReference type="GO" id="GO:0042626">
    <property type="term" value="F:ATPase-coupled transmembrane transporter activity"/>
    <property type="evidence" value="ECO:0007669"/>
    <property type="project" value="TreeGrafter"/>
</dbReference>
<evidence type="ECO:0000256" key="2">
    <source>
        <dbReference type="ARBA" id="ARBA00022840"/>
    </source>
</evidence>
<evidence type="ECO:0000256" key="1">
    <source>
        <dbReference type="ARBA" id="ARBA00022741"/>
    </source>
</evidence>
<dbReference type="Gene3D" id="3.40.50.300">
    <property type="entry name" value="P-loop containing nucleotide triphosphate hydrolases"/>
    <property type="match status" value="3"/>
</dbReference>
<dbReference type="PANTHER" id="PTHR24223:SF362">
    <property type="entry name" value="ABC TRANSPORTER C FAMILY MEMBER 4"/>
    <property type="match status" value="1"/>
</dbReference>
<name>A0AAP0K8F1_9MAGN</name>
<protein>
    <recommendedName>
        <fullName evidence="6">ABC transporter domain-containing protein</fullName>
    </recommendedName>
</protein>
<dbReference type="PANTHER" id="PTHR24223">
    <property type="entry name" value="ATP-BINDING CASSETTE SUB-FAMILY C"/>
    <property type="match status" value="1"/>
</dbReference>
<dbReference type="InterPro" id="IPR050173">
    <property type="entry name" value="ABC_transporter_C-like"/>
</dbReference>
<comment type="caution">
    <text evidence="4">The sequence shown here is derived from an EMBL/GenBank/DDBJ whole genome shotgun (WGS) entry which is preliminary data.</text>
</comment>
<dbReference type="SUPFAM" id="SSF52540">
    <property type="entry name" value="P-loop containing nucleoside triphosphate hydrolases"/>
    <property type="match status" value="2"/>
</dbReference>
<organism evidence="4 5">
    <name type="scientific">Stephania japonica</name>
    <dbReference type="NCBI Taxonomy" id="461633"/>
    <lineage>
        <taxon>Eukaryota</taxon>
        <taxon>Viridiplantae</taxon>
        <taxon>Streptophyta</taxon>
        <taxon>Embryophyta</taxon>
        <taxon>Tracheophyta</taxon>
        <taxon>Spermatophyta</taxon>
        <taxon>Magnoliopsida</taxon>
        <taxon>Ranunculales</taxon>
        <taxon>Menispermaceae</taxon>
        <taxon>Menispermoideae</taxon>
        <taxon>Cissampelideae</taxon>
        <taxon>Stephania</taxon>
    </lineage>
</organism>
<feature type="transmembrane region" description="Helical" evidence="3">
    <location>
        <begin position="120"/>
        <end position="151"/>
    </location>
</feature>
<keyword evidence="3" id="KW-0812">Transmembrane</keyword>
<evidence type="ECO:0000256" key="3">
    <source>
        <dbReference type="SAM" id="Phobius"/>
    </source>
</evidence>
<dbReference type="EMBL" id="JBBNAE010000002">
    <property type="protein sequence ID" value="KAK9146944.1"/>
    <property type="molecule type" value="Genomic_DNA"/>
</dbReference>
<keyword evidence="5" id="KW-1185">Reference proteome</keyword>
<proteinExistence type="predicted"/>
<keyword evidence="3" id="KW-0472">Membrane</keyword>